<gene>
    <name evidence="1" type="ORF">SAMN05421677_10856</name>
</gene>
<reference evidence="2" key="1">
    <citation type="submission" date="2016-10" db="EMBL/GenBank/DDBJ databases">
        <authorList>
            <person name="Varghese N."/>
            <person name="Submissions S."/>
        </authorList>
    </citation>
    <scope>NUCLEOTIDE SEQUENCE [LARGE SCALE GENOMIC DNA]</scope>
    <source>
        <strain evidence="2">CGMCC 1.3703</strain>
    </source>
</reference>
<sequence length="126" mass="14305">MSEYQMKLSEIADGALQEQFDVEHQRVVDNMFDRNTKAKAKRKITIELEYVPNEQRELANMTLNVKSKLAPADSVPTSLMIGADGNGQVVGKELRSGIRGQTYFEEDSVKQDDGEKIYEFKKSTEK</sequence>
<dbReference type="OrthoDB" id="1956472at2"/>
<dbReference type="STRING" id="240303.SAMN05421677_10856"/>
<evidence type="ECO:0000313" key="2">
    <source>
        <dbReference type="Proteomes" id="UP000198860"/>
    </source>
</evidence>
<dbReference type="RefSeq" id="WP_089652324.1">
    <property type="nucleotide sequence ID" value="NZ_FNIZ01000008.1"/>
</dbReference>
<dbReference type="AlphaFoldDB" id="A0A1H0MK30"/>
<dbReference type="EMBL" id="FNIZ01000008">
    <property type="protein sequence ID" value="SDO80510.1"/>
    <property type="molecule type" value="Genomic_DNA"/>
</dbReference>
<evidence type="ECO:0008006" key="3">
    <source>
        <dbReference type="Google" id="ProtNLM"/>
    </source>
</evidence>
<name>A0A1H0MK30_HALAD</name>
<proteinExistence type="predicted"/>
<evidence type="ECO:0000313" key="1">
    <source>
        <dbReference type="EMBL" id="SDO80510.1"/>
    </source>
</evidence>
<protein>
    <recommendedName>
        <fullName evidence="3">Replication terminator protein</fullName>
    </recommendedName>
</protein>
<keyword evidence="2" id="KW-1185">Reference proteome</keyword>
<accession>A0A1H0MK30</accession>
<dbReference type="Proteomes" id="UP000198860">
    <property type="component" value="Unassembled WGS sequence"/>
</dbReference>
<organism evidence="1 2">
    <name type="scientific">Halobacillus aidingensis</name>
    <dbReference type="NCBI Taxonomy" id="240303"/>
    <lineage>
        <taxon>Bacteria</taxon>
        <taxon>Bacillati</taxon>
        <taxon>Bacillota</taxon>
        <taxon>Bacilli</taxon>
        <taxon>Bacillales</taxon>
        <taxon>Bacillaceae</taxon>
        <taxon>Halobacillus</taxon>
    </lineage>
</organism>